<dbReference type="Gene3D" id="3.30.470.30">
    <property type="entry name" value="DNA ligase/mRNA capping enzyme"/>
    <property type="match status" value="1"/>
</dbReference>
<proteinExistence type="inferred from homology"/>
<evidence type="ECO:0000256" key="8">
    <source>
        <dbReference type="ARBA" id="ARBA00022884"/>
    </source>
</evidence>
<evidence type="ECO:0000256" key="7">
    <source>
        <dbReference type="ARBA" id="ARBA00022490"/>
    </source>
</evidence>
<comment type="subcellular location">
    <subcellularLocation>
        <location evidence="3">Cytoplasm</location>
    </subcellularLocation>
    <subcellularLocation>
        <location evidence="2">Nucleus</location>
    </subcellularLocation>
</comment>
<comment type="function">
    <text evidence="1">Functions as an U snRNP-specific nuclear import adapter. Involved in the trimethylguanosine (m3G)-cap-dependent nuclear import of U snRNPs. Binds specifically to the terminal m3G-cap U snRNAs.</text>
</comment>
<protein>
    <recommendedName>
        <fullName evidence="5">Snurportin-1</fullName>
    </recommendedName>
</protein>
<name>A0AAN7P4Y5_9COLE</name>
<dbReference type="GO" id="GO:0003723">
    <property type="term" value="F:RNA binding"/>
    <property type="evidence" value="ECO:0007669"/>
    <property type="project" value="UniProtKB-KW"/>
</dbReference>
<accession>A0AAN7P4Y5</accession>
<dbReference type="SUPFAM" id="SSF56091">
    <property type="entry name" value="DNA ligase/mRNA capping enzyme, catalytic domain"/>
    <property type="match status" value="1"/>
</dbReference>
<dbReference type="PANTHER" id="PTHR13403:SF6">
    <property type="entry name" value="SNURPORTIN-1"/>
    <property type="match status" value="1"/>
</dbReference>
<dbReference type="InterPro" id="IPR017336">
    <property type="entry name" value="Snurportin-1"/>
</dbReference>
<comment type="similarity">
    <text evidence="4">Belongs to the snurportin family.</text>
</comment>
<evidence type="ECO:0000256" key="9">
    <source>
        <dbReference type="ARBA" id="ARBA00023242"/>
    </source>
</evidence>
<dbReference type="CDD" id="cd09232">
    <property type="entry name" value="Snurportin-1_C"/>
    <property type="match status" value="1"/>
</dbReference>
<dbReference type="AlphaFoldDB" id="A0AAN7P4Y5"/>
<dbReference type="Pfam" id="PF21974">
    <property type="entry name" value="SPN1_m3Gcap_bd"/>
    <property type="match status" value="1"/>
</dbReference>
<dbReference type="GO" id="GO:0005634">
    <property type="term" value="C:nucleus"/>
    <property type="evidence" value="ECO:0007669"/>
    <property type="project" value="UniProtKB-SubCell"/>
</dbReference>
<gene>
    <name evidence="11" type="ORF">RN001_009238</name>
</gene>
<reference evidence="12" key="1">
    <citation type="submission" date="2023-01" db="EMBL/GenBank/DDBJ databases">
        <title>Key to firefly adult light organ development and bioluminescence: homeobox transcription factors regulate luciferase expression and transportation to peroxisome.</title>
        <authorList>
            <person name="Fu X."/>
        </authorList>
    </citation>
    <scope>NUCLEOTIDE SEQUENCE [LARGE SCALE GENOMIC DNA]</scope>
</reference>
<evidence type="ECO:0000259" key="10">
    <source>
        <dbReference type="Pfam" id="PF21974"/>
    </source>
</evidence>
<evidence type="ECO:0000313" key="11">
    <source>
        <dbReference type="EMBL" id="KAK4876732.1"/>
    </source>
</evidence>
<dbReference type="InterPro" id="IPR047857">
    <property type="entry name" value="Snurportin1_C"/>
</dbReference>
<feature type="domain" description="Snurportin-1 m3G cap-binding" evidence="10">
    <location>
        <begin position="115"/>
        <end position="294"/>
    </location>
</feature>
<dbReference type="PANTHER" id="PTHR13403">
    <property type="entry name" value="SNURPORTIN1 RNUT1 PROTEIN RNA, U TRANSPORTER 1"/>
    <property type="match status" value="1"/>
</dbReference>
<organism evidence="11 12">
    <name type="scientific">Aquatica leii</name>
    <dbReference type="NCBI Taxonomy" id="1421715"/>
    <lineage>
        <taxon>Eukaryota</taxon>
        <taxon>Metazoa</taxon>
        <taxon>Ecdysozoa</taxon>
        <taxon>Arthropoda</taxon>
        <taxon>Hexapoda</taxon>
        <taxon>Insecta</taxon>
        <taxon>Pterygota</taxon>
        <taxon>Neoptera</taxon>
        <taxon>Endopterygota</taxon>
        <taxon>Coleoptera</taxon>
        <taxon>Polyphaga</taxon>
        <taxon>Elateriformia</taxon>
        <taxon>Elateroidea</taxon>
        <taxon>Lampyridae</taxon>
        <taxon>Luciolinae</taxon>
        <taxon>Aquatica</taxon>
    </lineage>
</organism>
<evidence type="ECO:0000313" key="12">
    <source>
        <dbReference type="Proteomes" id="UP001353858"/>
    </source>
</evidence>
<dbReference type="GO" id="GO:0061015">
    <property type="term" value="P:snRNA import into nucleus"/>
    <property type="evidence" value="ECO:0007669"/>
    <property type="project" value="InterPro"/>
</dbReference>
<sequence>MDLLETLKNVEDLETQSTEVHYESTENDGYKSSFASLYKAKSFDSQEKRRENLLLSIKVRRYQTVDEKRDLNDLFEIDEDVACETDLLEPMEVVTKLPKRRRRRRKKILKFGDALMMSEWLAEVPSDLEKNWLVKLCPVGIRNMIVAHNGITQSFNRKGKLLANHTSHLPGGGPSTPFHKFTVLDCIFASNCYYVLDVVAWNSFSLKKSNTEMRFYWIKSKLEETPELLEQSDANPFAFREVNYFPAELPLVEEKLSCSFIVGDEEVPLDGVLFYHRDTTYLPCITPLVGWLKPYMVPEMLHVPVGECFMEKKPKHYVSLAHYLENKHKKRDVPGEKMDC</sequence>
<keyword evidence="12" id="KW-1185">Reference proteome</keyword>
<evidence type="ECO:0000256" key="4">
    <source>
        <dbReference type="ARBA" id="ARBA00007540"/>
    </source>
</evidence>
<evidence type="ECO:0000256" key="1">
    <source>
        <dbReference type="ARBA" id="ARBA00003975"/>
    </source>
</evidence>
<evidence type="ECO:0000256" key="3">
    <source>
        <dbReference type="ARBA" id="ARBA00004496"/>
    </source>
</evidence>
<evidence type="ECO:0000256" key="6">
    <source>
        <dbReference type="ARBA" id="ARBA00022448"/>
    </source>
</evidence>
<keyword evidence="7" id="KW-0963">Cytoplasm</keyword>
<keyword evidence="8" id="KW-0694">RNA-binding</keyword>
<evidence type="ECO:0000256" key="5">
    <source>
        <dbReference type="ARBA" id="ARBA00016034"/>
    </source>
</evidence>
<evidence type="ECO:0000256" key="2">
    <source>
        <dbReference type="ARBA" id="ARBA00004123"/>
    </source>
</evidence>
<dbReference type="GO" id="GO:0005737">
    <property type="term" value="C:cytoplasm"/>
    <property type="evidence" value="ECO:0007669"/>
    <property type="project" value="UniProtKB-SubCell"/>
</dbReference>
<comment type="caution">
    <text evidence="11">The sequence shown here is derived from an EMBL/GenBank/DDBJ whole genome shotgun (WGS) entry which is preliminary data.</text>
</comment>
<keyword evidence="9" id="KW-0539">Nucleus</keyword>
<dbReference type="EMBL" id="JARPUR010000004">
    <property type="protein sequence ID" value="KAK4876732.1"/>
    <property type="molecule type" value="Genomic_DNA"/>
</dbReference>
<keyword evidence="6" id="KW-0813">Transport</keyword>
<dbReference type="Proteomes" id="UP001353858">
    <property type="component" value="Unassembled WGS sequence"/>
</dbReference>